<dbReference type="OMA" id="FFCYPID"/>
<dbReference type="GO" id="GO:0032299">
    <property type="term" value="C:ribonuclease H2 complex"/>
    <property type="evidence" value="ECO:0007669"/>
    <property type="project" value="InterPro"/>
</dbReference>
<dbReference type="OrthoDB" id="364759at2759"/>
<dbReference type="Proteomes" id="UP000001950">
    <property type="component" value="Chromosome 3"/>
</dbReference>
<sequence length="298" mass="34275">MLLSSSILNFNNSSNKPSKEFEFNTKSQLLISHNSLSNEKGYEIVFLPSPTNPLEPDYFVFSNNKFYRLQGIKPNVNRVSVFVDHILTSPDLIAATFDFDVLFIFISILYQNKNNYLTMASRIIEFYSGKSADYTLSNLQSSVMYLWQNNVNKVKDRIKYLCDVMESQGVNELLLKPNDMKFTHLLKFKVNNMVKYVVDNNITISSYSNVETTKSEDLRKNLVTIDEGKCRRFCWSIVKSLLSPESSRHIIPSDILNSISKPIIVEKNPQIITTRSKRHKINHVPKGTSSITSFFKPK</sequence>
<keyword evidence="2" id="KW-1185">Reference proteome</keyword>
<dbReference type="RefSeq" id="XP_955284.1">
    <property type="nucleotide sequence ID" value="XM_950191.1"/>
</dbReference>
<accession>Q4UBJ3</accession>
<gene>
    <name evidence="1" type="ORF">TA18385</name>
</gene>
<reference evidence="1 2" key="1">
    <citation type="journal article" date="2005" name="Science">
        <title>Genome of the host-cell transforming parasite Theileria annulata compared with T. parva.</title>
        <authorList>
            <person name="Pain A."/>
            <person name="Renauld H."/>
            <person name="Berriman M."/>
            <person name="Murphy L."/>
            <person name="Yeats C.A."/>
            <person name="Weir W."/>
            <person name="Kerhornou A."/>
            <person name="Aslett M."/>
            <person name="Bishop R."/>
            <person name="Bouchier C."/>
            <person name="Cochet M."/>
            <person name="Coulson R.M.R."/>
            <person name="Cronin A."/>
            <person name="de Villiers E.P."/>
            <person name="Fraser A."/>
            <person name="Fosker N."/>
            <person name="Gardner M."/>
            <person name="Goble A."/>
            <person name="Griffiths-Jones S."/>
            <person name="Harris D.E."/>
            <person name="Katzer F."/>
            <person name="Larke N."/>
            <person name="Lord A."/>
            <person name="Maser P."/>
            <person name="McKellar S."/>
            <person name="Mooney P."/>
            <person name="Morton F."/>
            <person name="Nene V."/>
            <person name="O'Neil S."/>
            <person name="Price C."/>
            <person name="Quail M.A."/>
            <person name="Rabbinowitsch E."/>
            <person name="Rawlings N.D."/>
            <person name="Rutter S."/>
            <person name="Saunders D."/>
            <person name="Seeger K."/>
            <person name="Shah T."/>
            <person name="Squares R."/>
            <person name="Squares S."/>
            <person name="Tivey A."/>
            <person name="Walker A.R."/>
            <person name="Woodward J."/>
            <person name="Dobbelaere D.A.E."/>
            <person name="Langsley G."/>
            <person name="Rajandream M.A."/>
            <person name="McKeever D."/>
            <person name="Shiels B."/>
            <person name="Tait A."/>
            <person name="Barrell B.G."/>
            <person name="Hall N."/>
        </authorList>
    </citation>
    <scope>NUCLEOTIDE SEQUENCE [LARGE SCALE GENOMIC DNA]</scope>
    <source>
        <strain evidence="2">Ankara</strain>
    </source>
</reference>
<dbReference type="KEGG" id="tan:TA18385"/>
<dbReference type="Gene3D" id="1.10.20.120">
    <property type="match status" value="1"/>
</dbReference>
<dbReference type="VEuPathDB" id="PiroplasmaDB:TA18385"/>
<evidence type="ECO:0000313" key="2">
    <source>
        <dbReference type="Proteomes" id="UP000001950"/>
    </source>
</evidence>
<organism evidence="1 2">
    <name type="scientific">Theileria annulata</name>
    <dbReference type="NCBI Taxonomy" id="5874"/>
    <lineage>
        <taxon>Eukaryota</taxon>
        <taxon>Sar</taxon>
        <taxon>Alveolata</taxon>
        <taxon>Apicomplexa</taxon>
        <taxon>Aconoidasida</taxon>
        <taxon>Piroplasmida</taxon>
        <taxon>Theileriidae</taxon>
        <taxon>Theileria</taxon>
    </lineage>
</organism>
<name>Q4UBJ3_THEAN</name>
<evidence type="ECO:0000313" key="1">
    <source>
        <dbReference type="EMBL" id="CAI75808.1"/>
    </source>
</evidence>
<proteinExistence type="predicted"/>
<dbReference type="AlphaFoldDB" id="Q4UBJ3"/>
<dbReference type="InterPro" id="IPR040456">
    <property type="entry name" value="RNase_H2_suB"/>
</dbReference>
<protein>
    <submittedName>
        <fullName evidence="1">Uncharacterized protein</fullName>
    </submittedName>
</protein>
<dbReference type="EMBL" id="CR940352">
    <property type="protein sequence ID" value="CAI75808.1"/>
    <property type="molecule type" value="Genomic_DNA"/>
</dbReference>
<dbReference type="eggNOG" id="ENOG502QX0H">
    <property type="taxonomic scope" value="Eukaryota"/>
</dbReference>
<dbReference type="CDD" id="cd09270">
    <property type="entry name" value="RNase_H2-B"/>
    <property type="match status" value="1"/>
</dbReference>
<dbReference type="InParanoid" id="Q4UBJ3"/>
<dbReference type="GeneID" id="3865156"/>